<dbReference type="Pfam" id="PF21810">
    <property type="entry name" value="DUF6880"/>
    <property type="match status" value="1"/>
</dbReference>
<name>A0ABS1DFS0_9PROT</name>
<dbReference type="Proteomes" id="UP001296873">
    <property type="component" value="Unassembled WGS sequence"/>
</dbReference>
<dbReference type="InterPro" id="IPR049245">
    <property type="entry name" value="DUF6880"/>
</dbReference>
<reference evidence="1 2" key="1">
    <citation type="journal article" date="2020" name="Microorganisms">
        <title>Osmotic Adaptation and Compatible Solute Biosynthesis of Phototrophic Bacteria as Revealed from Genome Analyses.</title>
        <authorList>
            <person name="Imhoff J.F."/>
            <person name="Rahn T."/>
            <person name="Kunzel S."/>
            <person name="Keller A."/>
            <person name="Neulinger S.C."/>
        </authorList>
    </citation>
    <scope>NUCLEOTIDE SEQUENCE [LARGE SCALE GENOMIC DNA]</scope>
    <source>
        <strain evidence="1 2">DSM 9895</strain>
    </source>
</reference>
<proteinExistence type="predicted"/>
<evidence type="ECO:0000313" key="1">
    <source>
        <dbReference type="EMBL" id="MBK1669310.1"/>
    </source>
</evidence>
<comment type="caution">
    <text evidence="1">The sequence shown here is derived from an EMBL/GenBank/DDBJ whole genome shotgun (WGS) entry which is preliminary data.</text>
</comment>
<keyword evidence="2" id="KW-1185">Reference proteome</keyword>
<protein>
    <submittedName>
        <fullName evidence="1">Uncharacterized protein</fullName>
    </submittedName>
</protein>
<accession>A0ABS1DFS0</accession>
<dbReference type="RefSeq" id="WP_200341642.1">
    <property type="nucleotide sequence ID" value="NZ_NRRL01000045.1"/>
</dbReference>
<gene>
    <name evidence="1" type="ORF">CKO28_14830</name>
</gene>
<evidence type="ECO:0000313" key="2">
    <source>
        <dbReference type="Proteomes" id="UP001296873"/>
    </source>
</evidence>
<sequence>MTRPDQPAGGSHLIPETAVTEANLTKLDAQRLARILAEQSTRNRQLRRRLQTELAAQRGVEALAQDIRGRLELVLQPGSRHEIRHKPRRLVNELEAEREAIVDTLAAQAPDAAFDLLLRFIDMHAEVMANVDDADGRVAHVFYKACCDLGPIAEAARIRSSQLARTIVQLILDDPYGLYDGLITTLSDALGDTGLAMLGHELLSKREAILAGTQASTPYGLPNVSVVNARLREVYECREDVDGLISTYTTAEMRSARVAAYLARRLADAERAQEALALLDSAPPTADNHYFGEYDWISARIEALETKGAWAEAQELRLSTFPATPSAAHLKAYIKRIAGVADDAESERAARAFLEKRRPTRADALAFLVSWLAFQHAARLVRIQTGDGARPQREVLVPAAAYVEPSYPLVSVALRRALIEDALTLARASRYPDAAQNIRELEALDAQIASYEAFETHEQFVTRLRTEHPRKPRFWSRVDRSDAAAG</sequence>
<organism evidence="1 2">
    <name type="scientific">Rhodovibrio sodomensis</name>
    <dbReference type="NCBI Taxonomy" id="1088"/>
    <lineage>
        <taxon>Bacteria</taxon>
        <taxon>Pseudomonadati</taxon>
        <taxon>Pseudomonadota</taxon>
        <taxon>Alphaproteobacteria</taxon>
        <taxon>Rhodospirillales</taxon>
        <taxon>Rhodovibrionaceae</taxon>
        <taxon>Rhodovibrio</taxon>
    </lineage>
</organism>
<dbReference type="EMBL" id="NRRL01000045">
    <property type="protein sequence ID" value="MBK1669310.1"/>
    <property type="molecule type" value="Genomic_DNA"/>
</dbReference>